<keyword evidence="4" id="KW-1185">Reference proteome</keyword>
<feature type="region of interest" description="Disordered" evidence="1">
    <location>
        <begin position="178"/>
        <end position="211"/>
    </location>
</feature>
<dbReference type="AlphaFoldDB" id="A0A316A705"/>
<evidence type="ECO:0000256" key="1">
    <source>
        <dbReference type="SAM" id="MobiDB-lite"/>
    </source>
</evidence>
<dbReference type="OrthoDB" id="3186544at2"/>
<comment type="caution">
    <text evidence="3">The sequence shown here is derived from an EMBL/GenBank/DDBJ whole genome shotgun (WGS) entry which is preliminary data.</text>
</comment>
<dbReference type="RefSeq" id="WP_109774294.1">
    <property type="nucleotide sequence ID" value="NZ_QGDQ01000011.1"/>
</dbReference>
<dbReference type="Proteomes" id="UP000245469">
    <property type="component" value="Unassembled WGS sequence"/>
</dbReference>
<evidence type="ECO:0000313" key="3">
    <source>
        <dbReference type="EMBL" id="PWJ53661.1"/>
    </source>
</evidence>
<dbReference type="InterPro" id="IPR036390">
    <property type="entry name" value="WH_DNA-bd_sf"/>
</dbReference>
<gene>
    <name evidence="3" type="ORF">BXY45_11164</name>
</gene>
<dbReference type="EMBL" id="QGDQ01000011">
    <property type="protein sequence ID" value="PWJ53661.1"/>
    <property type="molecule type" value="Genomic_DNA"/>
</dbReference>
<protein>
    <submittedName>
        <fullName evidence="3">PadR family transcriptional regulator</fullName>
    </submittedName>
</protein>
<sequence length="211" mass="22533">MSMAEIHLALLLAGPRHGYDLKHAHDAWFPEERPLAFGQVYATLARLVRDGLAEAVDTRSEGGPERTLYAVTDAGRERLLAWLATPAPPAGVAGEDVVRKTVVALHSAAAGADAAAVLSGQRTAHLKRMRELQRSTPPAPGSASGLAEHLARRHALLHLDADLRWLDEAVEALRTSAAHDLATHSTPPATAPDDSPQAHHAPTQHSEESTR</sequence>
<dbReference type="Gene3D" id="1.10.10.10">
    <property type="entry name" value="Winged helix-like DNA-binding domain superfamily/Winged helix DNA-binding domain"/>
    <property type="match status" value="1"/>
</dbReference>
<name>A0A316A705_9ACTN</name>
<accession>A0A316A705</accession>
<dbReference type="Pfam" id="PF03551">
    <property type="entry name" value="PadR"/>
    <property type="match status" value="1"/>
</dbReference>
<proteinExistence type="predicted"/>
<evidence type="ECO:0000313" key="4">
    <source>
        <dbReference type="Proteomes" id="UP000245469"/>
    </source>
</evidence>
<dbReference type="InterPro" id="IPR036388">
    <property type="entry name" value="WH-like_DNA-bd_sf"/>
</dbReference>
<feature type="domain" description="Transcription regulator PadR N-terminal" evidence="2">
    <location>
        <begin position="8"/>
        <end position="79"/>
    </location>
</feature>
<organism evidence="3 4">
    <name type="scientific">Quadrisphaera granulorum</name>
    <dbReference type="NCBI Taxonomy" id="317664"/>
    <lineage>
        <taxon>Bacteria</taxon>
        <taxon>Bacillati</taxon>
        <taxon>Actinomycetota</taxon>
        <taxon>Actinomycetes</taxon>
        <taxon>Kineosporiales</taxon>
        <taxon>Kineosporiaceae</taxon>
        <taxon>Quadrisphaera</taxon>
    </lineage>
</organism>
<dbReference type="SUPFAM" id="SSF46785">
    <property type="entry name" value="Winged helix' DNA-binding domain"/>
    <property type="match status" value="1"/>
</dbReference>
<evidence type="ECO:0000259" key="2">
    <source>
        <dbReference type="Pfam" id="PF03551"/>
    </source>
</evidence>
<reference evidence="3 4" key="1">
    <citation type="submission" date="2018-03" db="EMBL/GenBank/DDBJ databases">
        <title>Genomic Encyclopedia of Archaeal and Bacterial Type Strains, Phase II (KMG-II): from individual species to whole genera.</title>
        <authorList>
            <person name="Goeker M."/>
        </authorList>
    </citation>
    <scope>NUCLEOTIDE SEQUENCE [LARGE SCALE GENOMIC DNA]</scope>
    <source>
        <strain evidence="3 4">DSM 44889</strain>
    </source>
</reference>
<dbReference type="PANTHER" id="PTHR43252">
    <property type="entry name" value="TRANSCRIPTIONAL REGULATOR YQJI"/>
    <property type="match status" value="1"/>
</dbReference>
<dbReference type="PANTHER" id="PTHR43252:SF6">
    <property type="entry name" value="NEGATIVE TRANSCRIPTION REGULATOR PADR"/>
    <property type="match status" value="1"/>
</dbReference>
<dbReference type="InterPro" id="IPR005149">
    <property type="entry name" value="Tscrpt_reg_PadR_N"/>
</dbReference>